<protein>
    <recommendedName>
        <fullName evidence="3 12">Ribokinase</fullName>
        <shortName evidence="12">RK</shortName>
        <ecNumber evidence="2 12">2.7.1.15</ecNumber>
    </recommendedName>
</protein>
<comment type="caution">
    <text evidence="12">Lacks conserved residue(s) required for the propagation of feature annotation.</text>
</comment>
<dbReference type="Proteomes" id="UP001447188">
    <property type="component" value="Unassembled WGS sequence"/>
</dbReference>
<comment type="pathway">
    <text evidence="12">Carbohydrate metabolism; D-ribose degradation; D-ribose 5-phosphate from beta-D-ribopyranose: step 2/2.</text>
</comment>
<feature type="active site" description="Proton acceptor" evidence="12">
    <location>
        <position position="270"/>
    </location>
</feature>
<keyword evidence="9 12" id="KW-0460">Magnesium</keyword>
<comment type="similarity">
    <text evidence="12">Belongs to the carbohydrate kinase PfkB family. Ribokinase subfamily.</text>
</comment>
<dbReference type="PANTHER" id="PTHR10584">
    <property type="entry name" value="SUGAR KINASE"/>
    <property type="match status" value="1"/>
</dbReference>
<comment type="catalytic activity">
    <reaction evidence="12">
        <text>D-ribose + ATP = D-ribose 5-phosphate + ADP + H(+)</text>
        <dbReference type="Rhea" id="RHEA:13697"/>
        <dbReference type="ChEBI" id="CHEBI:15378"/>
        <dbReference type="ChEBI" id="CHEBI:30616"/>
        <dbReference type="ChEBI" id="CHEBI:47013"/>
        <dbReference type="ChEBI" id="CHEBI:78346"/>
        <dbReference type="ChEBI" id="CHEBI:456216"/>
        <dbReference type="EC" id="2.7.1.15"/>
    </reaction>
</comment>
<comment type="subunit">
    <text evidence="12">Homodimer.</text>
</comment>
<evidence type="ECO:0000256" key="5">
    <source>
        <dbReference type="ARBA" id="ARBA00022723"/>
    </source>
</evidence>
<comment type="activity regulation">
    <text evidence="12">Activated by a monovalent cation that binds near, but not in, the active site. The most likely occupant of the site in vivo is potassium. Ion binding induces a conformational change that may alter substrate affinity.</text>
</comment>
<keyword evidence="8 12" id="KW-0067">ATP-binding</keyword>
<dbReference type="Gene3D" id="3.40.1190.20">
    <property type="match status" value="1"/>
</dbReference>
<evidence type="ECO:0000256" key="6">
    <source>
        <dbReference type="ARBA" id="ARBA00022741"/>
    </source>
</evidence>
<dbReference type="PANTHER" id="PTHR10584:SF166">
    <property type="entry name" value="RIBOKINASE"/>
    <property type="match status" value="1"/>
</dbReference>
<dbReference type="InterPro" id="IPR011611">
    <property type="entry name" value="PfkB_dom"/>
</dbReference>
<comment type="cofactor">
    <cofactor evidence="12">
        <name>Mg(2+)</name>
        <dbReference type="ChEBI" id="CHEBI:18420"/>
    </cofactor>
    <text evidence="12">Requires a divalent cation, most likely magnesium in vivo, as an electrophilic catalyst to aid phosphoryl group transfer. It is the chelate of the metal and the nucleotide that is the actual substrate.</text>
</comment>
<evidence type="ECO:0000313" key="15">
    <source>
        <dbReference type="Proteomes" id="UP001447188"/>
    </source>
</evidence>
<dbReference type="HAMAP" id="MF_01987">
    <property type="entry name" value="Ribokinase"/>
    <property type="match status" value="1"/>
</dbReference>
<evidence type="ECO:0000256" key="2">
    <source>
        <dbReference type="ARBA" id="ARBA00012035"/>
    </source>
</evidence>
<dbReference type="CDD" id="cd01174">
    <property type="entry name" value="ribokinase"/>
    <property type="match status" value="1"/>
</dbReference>
<dbReference type="EC" id="2.7.1.15" evidence="2 12"/>
<sequence length="316" mass="32691">MPPKTITVIGSLNTDLVTVTRRLPHPGETLTSKSFSTVPGGKGANQAVAACRLSRGSAGAPSDITVKMVGAVGADGFGSVLKATLERDGVDVEGVAVREDIGTGVAVIIVDEDTAENRILVNPGANGKVTHDLFSQNYFTSPSAPTSLLLMQLEIPLQTVLHLLSLADDASIPTIFNPAPAIPIPINYYPKMTHLIVNETEAAMLTGEEVEGLDVDAAASVLLGRGVKGSVVITLGAKGGYFRTSDGEGGWLNPEVIEAKDVVDTTGAGDTFVGAFAVAIVEGKGARAAAEWAGKAAGRKVRKRGAQEGIPWRGEL</sequence>
<keyword evidence="5 12" id="KW-0479">Metal-binding</keyword>
<evidence type="ECO:0000256" key="10">
    <source>
        <dbReference type="ARBA" id="ARBA00022958"/>
    </source>
</evidence>
<feature type="binding site" evidence="12">
    <location>
        <position position="266"/>
    </location>
    <ligand>
        <name>K(+)</name>
        <dbReference type="ChEBI" id="CHEBI:29103"/>
    </ligand>
</feature>
<keyword evidence="6 12" id="KW-0547">Nucleotide-binding</keyword>
<evidence type="ECO:0000256" key="8">
    <source>
        <dbReference type="ARBA" id="ARBA00022840"/>
    </source>
</evidence>
<evidence type="ECO:0000256" key="12">
    <source>
        <dbReference type="HAMAP-Rule" id="MF_03215"/>
    </source>
</evidence>
<dbReference type="Pfam" id="PF00294">
    <property type="entry name" value="PfkB"/>
    <property type="match status" value="1"/>
</dbReference>
<evidence type="ECO:0000256" key="9">
    <source>
        <dbReference type="ARBA" id="ARBA00022842"/>
    </source>
</evidence>
<evidence type="ECO:0000256" key="1">
    <source>
        <dbReference type="ARBA" id="ARBA00005380"/>
    </source>
</evidence>
<proteinExistence type="inferred from homology"/>
<keyword evidence="11 12" id="KW-0119">Carbohydrate metabolism</keyword>
<feature type="binding site" evidence="12">
    <location>
        <position position="305"/>
    </location>
    <ligand>
        <name>K(+)</name>
        <dbReference type="ChEBI" id="CHEBI:29103"/>
    </ligand>
</feature>
<feature type="binding site" evidence="12">
    <location>
        <position position="198"/>
    </location>
    <ligand>
        <name>ATP</name>
        <dbReference type="ChEBI" id="CHEBI:30616"/>
    </ligand>
</feature>
<feature type="binding site" evidence="12">
    <location>
        <begin position="269"/>
        <end position="270"/>
    </location>
    <ligand>
        <name>ATP</name>
        <dbReference type="ChEBI" id="CHEBI:30616"/>
    </ligand>
</feature>
<name>A0ABR3G6F7_9PEZI</name>
<keyword evidence="12" id="KW-0963">Cytoplasm</keyword>
<keyword evidence="4 12" id="KW-0808">Transferase</keyword>
<dbReference type="PROSITE" id="PS00584">
    <property type="entry name" value="PFKB_KINASES_2"/>
    <property type="match status" value="1"/>
</dbReference>
<gene>
    <name evidence="14" type="primary">RBK1</name>
    <name evidence="14" type="ORF">Q9L58_009591</name>
</gene>
<evidence type="ECO:0000256" key="4">
    <source>
        <dbReference type="ARBA" id="ARBA00022679"/>
    </source>
</evidence>
<evidence type="ECO:0000313" key="14">
    <source>
        <dbReference type="EMBL" id="KAL0631536.1"/>
    </source>
</evidence>
<reference evidence="14 15" key="1">
    <citation type="submission" date="2024-02" db="EMBL/GenBank/DDBJ databases">
        <title>Discinaceae phylogenomics.</title>
        <authorList>
            <person name="Dirks A.C."/>
            <person name="James T.Y."/>
        </authorList>
    </citation>
    <scope>NUCLEOTIDE SEQUENCE [LARGE SCALE GENOMIC DNA]</scope>
    <source>
        <strain evidence="14 15">ACD0624</strain>
    </source>
</reference>
<feature type="binding site" evidence="12">
    <location>
        <position position="270"/>
    </location>
    <ligand>
        <name>substrate</name>
    </ligand>
</feature>
<comment type="subcellular location">
    <subcellularLocation>
        <location evidence="12">Cytoplasm</location>
    </subcellularLocation>
    <subcellularLocation>
        <location evidence="12">Nucleus</location>
    </subcellularLocation>
</comment>
<feature type="binding site" evidence="12">
    <location>
        <position position="264"/>
    </location>
    <ligand>
        <name>K(+)</name>
        <dbReference type="ChEBI" id="CHEBI:29103"/>
    </ligand>
</feature>
<keyword evidence="12" id="KW-0539">Nucleus</keyword>
<dbReference type="InterPro" id="IPR002173">
    <property type="entry name" value="Carboh/pur_kinase_PfkB_CS"/>
</dbReference>
<comment type="function">
    <text evidence="12">Catalyzes the phosphorylation of ribose at O-5 in a reaction requiring ATP and magnesium. The resulting D-ribose-5-phosphate can then be used either for sythesis of nucleotides, histidine, and tryptophan, or as a component of the pentose phosphate pathway.</text>
</comment>
<evidence type="ECO:0000256" key="7">
    <source>
        <dbReference type="ARBA" id="ARBA00022777"/>
    </source>
</evidence>
<keyword evidence="7 12" id="KW-0418">Kinase</keyword>
<feature type="binding site" evidence="12">
    <location>
        <begin position="41"/>
        <end position="45"/>
    </location>
    <ligand>
        <name>substrate</name>
    </ligand>
</feature>
<dbReference type="InterPro" id="IPR011877">
    <property type="entry name" value="Ribokinase"/>
</dbReference>
<evidence type="ECO:0000256" key="11">
    <source>
        <dbReference type="ARBA" id="ARBA00023277"/>
    </source>
</evidence>
<evidence type="ECO:0000259" key="13">
    <source>
        <dbReference type="Pfam" id="PF00294"/>
    </source>
</evidence>
<accession>A0ABR3G6F7</accession>
<evidence type="ECO:0000256" key="3">
    <source>
        <dbReference type="ARBA" id="ARBA00016943"/>
    </source>
</evidence>
<keyword evidence="10 12" id="KW-0630">Potassium</keyword>
<feature type="binding site" evidence="12">
    <location>
        <begin position="234"/>
        <end position="239"/>
    </location>
    <ligand>
        <name>ATP</name>
        <dbReference type="ChEBI" id="CHEBI:30616"/>
    </ligand>
</feature>
<dbReference type="GO" id="GO:0004747">
    <property type="term" value="F:ribokinase activity"/>
    <property type="evidence" value="ECO:0007669"/>
    <property type="project" value="UniProtKB-EC"/>
</dbReference>
<comment type="caution">
    <text evidence="14">The sequence shown here is derived from an EMBL/GenBank/DDBJ whole genome shotgun (WGS) entry which is preliminary data.</text>
</comment>
<keyword evidence="15" id="KW-1185">Reference proteome</keyword>
<feature type="domain" description="Carbohydrate kinase PfkB" evidence="13">
    <location>
        <begin position="5"/>
        <end position="312"/>
    </location>
</feature>
<dbReference type="InterPro" id="IPR029056">
    <property type="entry name" value="Ribokinase-like"/>
</dbReference>
<dbReference type="EMBL" id="JBBBZM010000237">
    <property type="protein sequence ID" value="KAL0631536.1"/>
    <property type="molecule type" value="Genomic_DNA"/>
</dbReference>
<dbReference type="PRINTS" id="PR00990">
    <property type="entry name" value="RIBOKINASE"/>
</dbReference>
<feature type="binding site" evidence="12">
    <location>
        <position position="154"/>
    </location>
    <ligand>
        <name>substrate</name>
    </ligand>
</feature>
<feature type="binding site" evidence="12">
    <location>
        <position position="300"/>
    </location>
    <ligand>
        <name>K(+)</name>
        <dbReference type="ChEBI" id="CHEBI:29103"/>
    </ligand>
</feature>
<comment type="similarity">
    <text evidence="1">Belongs to the carbohydrate kinase pfkB family.</text>
</comment>
<feature type="binding site" evidence="12">
    <location>
        <position position="303"/>
    </location>
    <ligand>
        <name>K(+)</name>
        <dbReference type="ChEBI" id="CHEBI:29103"/>
    </ligand>
</feature>
<dbReference type="SUPFAM" id="SSF53613">
    <property type="entry name" value="Ribokinase-like"/>
    <property type="match status" value="1"/>
</dbReference>
<dbReference type="InterPro" id="IPR002139">
    <property type="entry name" value="Ribo/fructo_kinase"/>
</dbReference>
<feature type="binding site" evidence="12">
    <location>
        <begin position="13"/>
        <end position="15"/>
    </location>
    <ligand>
        <name>substrate</name>
    </ligand>
</feature>
<organism evidence="14 15">
    <name type="scientific">Discina gigas</name>
    <dbReference type="NCBI Taxonomy" id="1032678"/>
    <lineage>
        <taxon>Eukaryota</taxon>
        <taxon>Fungi</taxon>
        <taxon>Dikarya</taxon>
        <taxon>Ascomycota</taxon>
        <taxon>Pezizomycotina</taxon>
        <taxon>Pezizomycetes</taxon>
        <taxon>Pezizales</taxon>
        <taxon>Discinaceae</taxon>
        <taxon>Discina</taxon>
    </lineage>
</organism>